<dbReference type="Pfam" id="PF13673">
    <property type="entry name" value="Acetyltransf_10"/>
    <property type="match status" value="1"/>
</dbReference>
<dbReference type="PANTHER" id="PTHR43800:SF1">
    <property type="entry name" value="PEPTIDYL-LYSINE N-ACETYLTRANSFERASE YJAB"/>
    <property type="match status" value="1"/>
</dbReference>
<feature type="domain" description="N-acetyltransferase" evidence="3">
    <location>
        <begin position="8"/>
        <end position="149"/>
    </location>
</feature>
<evidence type="ECO:0000313" key="5">
    <source>
        <dbReference type="Proteomes" id="UP000317572"/>
    </source>
</evidence>
<sequence>MPLLPKAAVIRPCHPADMERLMALWLPSTIAAHPFVKESYWQESATLVRENYLPRAQSWAYWHQGEIVGFISVLDQRFIGALFVEQAFHGHGVGQALMAHVQQRYPQLSLEVYEQNLRACAFYHKLGFQVTQRLFNEETQAYTLIMNWPSAV</sequence>
<evidence type="ECO:0000256" key="1">
    <source>
        <dbReference type="ARBA" id="ARBA00022679"/>
    </source>
</evidence>
<dbReference type="Gene3D" id="3.40.630.30">
    <property type="match status" value="1"/>
</dbReference>
<dbReference type="EMBL" id="CP033893">
    <property type="protein sequence ID" value="QDL34548.1"/>
    <property type="molecule type" value="Genomic_DNA"/>
</dbReference>
<name>A0A515D2A3_SERLI</name>
<protein>
    <submittedName>
        <fullName evidence="4">N-acetyltransferase</fullName>
    </submittedName>
</protein>
<evidence type="ECO:0000313" key="4">
    <source>
        <dbReference type="EMBL" id="QDL34548.1"/>
    </source>
</evidence>
<keyword evidence="2" id="KW-0012">Acyltransferase</keyword>
<dbReference type="PROSITE" id="PS51186">
    <property type="entry name" value="GNAT"/>
    <property type="match status" value="1"/>
</dbReference>
<organism evidence="4 5">
    <name type="scientific">Serratia liquefaciens</name>
    <dbReference type="NCBI Taxonomy" id="614"/>
    <lineage>
        <taxon>Bacteria</taxon>
        <taxon>Pseudomonadati</taxon>
        <taxon>Pseudomonadota</taxon>
        <taxon>Gammaproteobacteria</taxon>
        <taxon>Enterobacterales</taxon>
        <taxon>Yersiniaceae</taxon>
        <taxon>Serratia</taxon>
    </lineage>
</organism>
<dbReference type="InterPro" id="IPR016181">
    <property type="entry name" value="Acyl_CoA_acyltransferase"/>
</dbReference>
<reference evidence="4 5" key="1">
    <citation type="submission" date="2018-11" db="EMBL/GenBank/DDBJ databases">
        <title>The first complete genome of Serratia liquefaciens isolated from metalophyte plant revel distinctness adaptive mechanisms in an extreme habitat.</title>
        <authorList>
            <person name="Caneschi W.L."/>
            <person name="Sanchez A.B."/>
            <person name="Felestrino E.B."/>
            <person name="Assis R.A.B."/>
            <person name="Lemes C.G.C."/>
            <person name="Cordeiro I.F."/>
            <person name="Fonseca N.P."/>
            <person name="Villa M."/>
            <person name="Vieira I.T."/>
            <person name="Moraes L.A."/>
            <person name="Kamino L.H.Y."/>
            <person name="do Carmo F."/>
            <person name="Garcia C.M."/>
            <person name="Almeida N.F."/>
            <person name="Silva R.S."/>
            <person name="Ferro J.A."/>
            <person name="Ferro M.I.T."/>
            <person name="Varani A.M."/>
            <person name="Ferreira R.M."/>
            <person name="dos Santos V.L."/>
            <person name="Silva U.C."/>
            <person name="Setubal J.C."/>
            <person name="Moreira L.M."/>
        </authorList>
    </citation>
    <scope>NUCLEOTIDE SEQUENCE [LARGE SCALE GENOMIC DNA]</scope>
    <source>
        <strain evidence="4 5">FG3</strain>
    </source>
</reference>
<proteinExistence type="predicted"/>
<dbReference type="AlphaFoldDB" id="A0A515D2A3"/>
<evidence type="ECO:0000256" key="2">
    <source>
        <dbReference type="ARBA" id="ARBA00023315"/>
    </source>
</evidence>
<gene>
    <name evidence="4" type="ORF">EGO53_23455</name>
</gene>
<dbReference type="STRING" id="614.XJ20_23390"/>
<dbReference type="SUPFAM" id="SSF55729">
    <property type="entry name" value="Acyl-CoA N-acyltransferases (Nat)"/>
    <property type="match status" value="1"/>
</dbReference>
<dbReference type="InterPro" id="IPR000182">
    <property type="entry name" value="GNAT_dom"/>
</dbReference>
<dbReference type="GO" id="GO:0016747">
    <property type="term" value="F:acyltransferase activity, transferring groups other than amino-acyl groups"/>
    <property type="evidence" value="ECO:0007669"/>
    <property type="project" value="InterPro"/>
</dbReference>
<evidence type="ECO:0000259" key="3">
    <source>
        <dbReference type="PROSITE" id="PS51186"/>
    </source>
</evidence>
<dbReference type="PANTHER" id="PTHR43800">
    <property type="entry name" value="PEPTIDYL-LYSINE N-ACETYLTRANSFERASE YJAB"/>
    <property type="match status" value="1"/>
</dbReference>
<dbReference type="NCBIfam" id="NF007853">
    <property type="entry name" value="PRK10562.1"/>
    <property type="match status" value="1"/>
</dbReference>
<keyword evidence="1 4" id="KW-0808">Transferase</keyword>
<dbReference type="Proteomes" id="UP000317572">
    <property type="component" value="Chromosome"/>
</dbReference>
<dbReference type="CDD" id="cd04301">
    <property type="entry name" value="NAT_SF"/>
    <property type="match status" value="1"/>
</dbReference>
<accession>A0A515D2A3</accession>